<protein>
    <submittedName>
        <fullName evidence="1">Uncharacterized protein</fullName>
    </submittedName>
</protein>
<comment type="caution">
    <text evidence="1">The sequence shown here is derived from an EMBL/GenBank/DDBJ whole genome shotgun (WGS) entry which is preliminary data.</text>
</comment>
<evidence type="ECO:0000313" key="2">
    <source>
        <dbReference type="Proteomes" id="UP000023561"/>
    </source>
</evidence>
<dbReference type="EMBL" id="BAWO01000050">
    <property type="protein sequence ID" value="GAJ40753.1"/>
    <property type="molecule type" value="Genomic_DNA"/>
</dbReference>
<dbReference type="AlphaFoldDB" id="A0A023DHN5"/>
<keyword evidence="2" id="KW-1185">Reference proteome</keyword>
<name>A0A023DHN5_9BACL</name>
<sequence>MPLRPLEPDLGNTSVGKWSSAVVDRYFVVVLTARMQRHFLYAFVKEVAFIFMKRGGEEDVICKKSEEKS</sequence>
<organism evidence="1 2">
    <name type="scientific">Parageobacillus caldoxylosilyticus NBRC 107762</name>
    <dbReference type="NCBI Taxonomy" id="1220594"/>
    <lineage>
        <taxon>Bacteria</taxon>
        <taxon>Bacillati</taxon>
        <taxon>Bacillota</taxon>
        <taxon>Bacilli</taxon>
        <taxon>Bacillales</taxon>
        <taxon>Anoxybacillaceae</taxon>
        <taxon>Saccharococcus</taxon>
    </lineage>
</organism>
<dbReference type="Proteomes" id="UP000023561">
    <property type="component" value="Unassembled WGS sequence"/>
</dbReference>
<accession>A0A023DHN5</accession>
<proteinExistence type="predicted"/>
<evidence type="ECO:0000313" key="1">
    <source>
        <dbReference type="EMBL" id="GAJ40753.1"/>
    </source>
</evidence>
<reference evidence="1 2" key="1">
    <citation type="submission" date="2014-04" db="EMBL/GenBank/DDBJ databases">
        <title>Whole genome shotgun sequence of Geobacillus caldoxylosilyticus NBRC 107762.</title>
        <authorList>
            <person name="Hosoyama A."/>
            <person name="Hosoyama Y."/>
            <person name="Katano-Makiyama Y."/>
            <person name="Tsuchikane K."/>
            <person name="Ohji S."/>
            <person name="Ichikawa N."/>
            <person name="Yamazoe A."/>
            <person name="Fujita N."/>
        </authorList>
    </citation>
    <scope>NUCLEOTIDE SEQUENCE [LARGE SCALE GENOMIC DNA]</scope>
    <source>
        <strain evidence="1 2">NBRC 107762</strain>
    </source>
</reference>
<gene>
    <name evidence="1" type="ORF">GCA01S_050_00210</name>
</gene>